<protein>
    <recommendedName>
        <fullName evidence="5">Right handed beta helix domain-containing protein</fullName>
    </recommendedName>
</protein>
<comment type="caution">
    <text evidence="3">The sequence shown here is derived from an EMBL/GenBank/DDBJ whole genome shotgun (WGS) entry which is preliminary data.</text>
</comment>
<dbReference type="EMBL" id="NVVJ01000009">
    <property type="protein sequence ID" value="PCJ26879.1"/>
    <property type="molecule type" value="Genomic_DNA"/>
</dbReference>
<sequence length="588" mass="61069">MKFNKTKLNAIASGVALSIAVLGAEAAEQPLLTTTGAQPSAVFTGGATVNGGASFLAEVPATVATDLVATISPASTDVGKQGSLVVIVNVPGLGFYNKISGGIWVPWTEADPVQALVTKTLAAKEEIIIIDDLVGADAALAGMEIQAYVGYYTGGSLNTLTYSATPVSFSIAQVPDDGCPANTASTSGEFKGKPVCVISGRLESDTHLTSNNSYILDGAVFVGTSEVIGTKTKLTIDAGTFVFGQQGLNYLVVDRNGQLYANGSAEQPVIFTYEGDDTATADTRGQWGGIIINGSAPINEAGGEAEGEGSTGIYGGNDADDNSGSLTYVQVKYAGQNITETNELNGIAFQAVGSGTNIDFIQVHNNSDDGVEFFGGTVNAKHIVLTGNEDDGLDWTLGWNGNVQFVAVRQGSSSEHCIEADNNDDNNDATPRSNPTISNMTCAGGFDDDGEGIRLREGTSATLTNIVVSNFPVYCIDIDQTATFTNAGGSISGLNGNLVMRNSRVSTGCPFDDEGTDPFNVSDWFNAQTSSAVGGVDLGGDMGWINGTSLNAVTPFIPSDPFFDQVDYIGAIKDESSDWTAGWIYTDL</sequence>
<evidence type="ECO:0000256" key="2">
    <source>
        <dbReference type="SAM" id="SignalP"/>
    </source>
</evidence>
<feature type="signal peptide" evidence="2">
    <location>
        <begin position="1"/>
        <end position="26"/>
    </location>
</feature>
<keyword evidence="2" id="KW-0732">Signal</keyword>
<proteinExistence type="predicted"/>
<evidence type="ECO:0008006" key="5">
    <source>
        <dbReference type="Google" id="ProtNLM"/>
    </source>
</evidence>
<gene>
    <name evidence="3" type="ORF">COA96_04425</name>
</gene>
<feature type="chain" id="PRO_5012133348" description="Right handed beta helix domain-containing protein" evidence="2">
    <location>
        <begin position="27"/>
        <end position="588"/>
    </location>
</feature>
<dbReference type="PANTHER" id="PTHR41339:SF1">
    <property type="entry name" value="SECRETED PROTEIN"/>
    <property type="match status" value="1"/>
</dbReference>
<evidence type="ECO:0000313" key="3">
    <source>
        <dbReference type="EMBL" id="PCJ26879.1"/>
    </source>
</evidence>
<reference evidence="4" key="1">
    <citation type="submission" date="2017-08" db="EMBL/GenBank/DDBJ databases">
        <title>A dynamic microbial community with high functional redundancy inhabits the cold, oxic subseafloor aquifer.</title>
        <authorList>
            <person name="Tully B.J."/>
            <person name="Wheat C.G."/>
            <person name="Glazer B.T."/>
            <person name="Huber J.A."/>
        </authorList>
    </citation>
    <scope>NUCLEOTIDE SEQUENCE [LARGE SCALE GENOMIC DNA]</scope>
</reference>
<accession>A0A2A5B5R1</accession>
<dbReference type="Proteomes" id="UP000218327">
    <property type="component" value="Unassembled WGS sequence"/>
</dbReference>
<feature type="region of interest" description="Disordered" evidence="1">
    <location>
        <begin position="298"/>
        <end position="317"/>
    </location>
</feature>
<dbReference type="PANTHER" id="PTHR41339">
    <property type="entry name" value="LIPL48"/>
    <property type="match status" value="1"/>
</dbReference>
<dbReference type="AlphaFoldDB" id="A0A2A5B5R1"/>
<feature type="compositionally biased region" description="Polar residues" evidence="1">
    <location>
        <begin position="429"/>
        <end position="441"/>
    </location>
</feature>
<feature type="region of interest" description="Disordered" evidence="1">
    <location>
        <begin position="420"/>
        <end position="443"/>
    </location>
</feature>
<evidence type="ECO:0000256" key="1">
    <source>
        <dbReference type="SAM" id="MobiDB-lite"/>
    </source>
</evidence>
<organism evidence="3 4">
    <name type="scientific">SAR86 cluster bacterium</name>
    <dbReference type="NCBI Taxonomy" id="2030880"/>
    <lineage>
        <taxon>Bacteria</taxon>
        <taxon>Pseudomonadati</taxon>
        <taxon>Pseudomonadota</taxon>
        <taxon>Gammaproteobacteria</taxon>
        <taxon>SAR86 cluster</taxon>
    </lineage>
</organism>
<evidence type="ECO:0000313" key="4">
    <source>
        <dbReference type="Proteomes" id="UP000218327"/>
    </source>
</evidence>
<name>A0A2A5B5R1_9GAMM</name>